<dbReference type="EMBL" id="BDSP01000105">
    <property type="protein sequence ID" value="GAX16388.1"/>
    <property type="molecule type" value="Genomic_DNA"/>
</dbReference>
<keyword evidence="3" id="KW-1185">Reference proteome</keyword>
<accession>A0A1Z5JRK5</accession>
<protein>
    <submittedName>
        <fullName evidence="2">Uncharacterized protein</fullName>
    </submittedName>
</protein>
<reference evidence="2 3" key="1">
    <citation type="journal article" date="2015" name="Plant Cell">
        <title>Oil accumulation by the oleaginous diatom Fistulifera solaris as revealed by the genome and transcriptome.</title>
        <authorList>
            <person name="Tanaka T."/>
            <person name="Maeda Y."/>
            <person name="Veluchamy A."/>
            <person name="Tanaka M."/>
            <person name="Abida H."/>
            <person name="Marechal E."/>
            <person name="Bowler C."/>
            <person name="Muto M."/>
            <person name="Sunaga Y."/>
            <person name="Tanaka M."/>
            <person name="Yoshino T."/>
            <person name="Taniguchi T."/>
            <person name="Fukuda Y."/>
            <person name="Nemoto M."/>
            <person name="Matsumoto M."/>
            <person name="Wong P.S."/>
            <person name="Aburatani S."/>
            <person name="Fujibuchi W."/>
        </authorList>
    </citation>
    <scope>NUCLEOTIDE SEQUENCE [LARGE SCALE GENOMIC DNA]</scope>
    <source>
        <strain evidence="2 3">JPCC DA0580</strain>
    </source>
</reference>
<evidence type="ECO:0000313" key="3">
    <source>
        <dbReference type="Proteomes" id="UP000198406"/>
    </source>
</evidence>
<evidence type="ECO:0000256" key="1">
    <source>
        <dbReference type="SAM" id="MobiDB-lite"/>
    </source>
</evidence>
<gene>
    <name evidence="2" type="ORF">FisN_10Hh383</name>
</gene>
<proteinExistence type="predicted"/>
<feature type="region of interest" description="Disordered" evidence="1">
    <location>
        <begin position="1"/>
        <end position="30"/>
    </location>
</feature>
<sequence length="317" mass="36186">MEPETMNDDDSSPLFELIPPDEMSPEQRAFRRNPESNLPLYRLLREPTDLNEFDWEKDDSILIWRDNQTILCLSIAMNMVHYRCRPFQEKSASFIFHGGNKHLFLLGWIYGKSDAAIAGMAAFFWSLKQSGGYIVSLRIGTVKDPHRECDNFDLCALEPDQLSHILDANPTRNYYVESGALSAEQSVILASRPYPLHLTLGASRLGRDNCFRFSDGGTAFLDALEKREFCFGQFATEFQMEKESVLPFSRANINRLFTLTNMFEKLVVEGLLDEENVMLPFSAPVNALSYHIHAKTFNGPTSILSTLWRKILTFDST</sequence>
<comment type="caution">
    <text evidence="2">The sequence shown here is derived from an EMBL/GenBank/DDBJ whole genome shotgun (WGS) entry which is preliminary data.</text>
</comment>
<feature type="compositionally biased region" description="Acidic residues" evidence="1">
    <location>
        <begin position="1"/>
        <end position="11"/>
    </location>
</feature>
<dbReference type="AlphaFoldDB" id="A0A1Z5JRK5"/>
<evidence type="ECO:0000313" key="2">
    <source>
        <dbReference type="EMBL" id="GAX16388.1"/>
    </source>
</evidence>
<organism evidence="2 3">
    <name type="scientific">Fistulifera solaris</name>
    <name type="common">Oleaginous diatom</name>
    <dbReference type="NCBI Taxonomy" id="1519565"/>
    <lineage>
        <taxon>Eukaryota</taxon>
        <taxon>Sar</taxon>
        <taxon>Stramenopiles</taxon>
        <taxon>Ochrophyta</taxon>
        <taxon>Bacillariophyta</taxon>
        <taxon>Bacillariophyceae</taxon>
        <taxon>Bacillariophycidae</taxon>
        <taxon>Naviculales</taxon>
        <taxon>Naviculaceae</taxon>
        <taxon>Fistulifera</taxon>
    </lineage>
</organism>
<dbReference type="Proteomes" id="UP000198406">
    <property type="component" value="Unassembled WGS sequence"/>
</dbReference>
<dbReference type="InParanoid" id="A0A1Z5JRK5"/>
<name>A0A1Z5JRK5_FISSO</name>